<dbReference type="Proteomes" id="UP000295504">
    <property type="component" value="Unassembled WGS sequence"/>
</dbReference>
<dbReference type="OrthoDB" id="1683231at2"/>
<gene>
    <name evidence="2" type="ORF">EDD79_101259</name>
</gene>
<accession>A0A4R2TYZ3</accession>
<dbReference type="EMBL" id="SLYC01000012">
    <property type="protein sequence ID" value="TCQ02929.1"/>
    <property type="molecule type" value="Genomic_DNA"/>
</dbReference>
<evidence type="ECO:0000313" key="2">
    <source>
        <dbReference type="EMBL" id="TCQ02929.1"/>
    </source>
</evidence>
<comment type="caution">
    <text evidence="2">The sequence shown here is derived from an EMBL/GenBank/DDBJ whole genome shotgun (WGS) entry which is preliminary data.</text>
</comment>
<name>A0A4R2TYZ3_9FIRM</name>
<reference evidence="2 3" key="1">
    <citation type="submission" date="2019-03" db="EMBL/GenBank/DDBJ databases">
        <title>Genomic Encyclopedia of Type Strains, Phase IV (KMG-IV): sequencing the most valuable type-strain genomes for metagenomic binning, comparative biology and taxonomic classification.</title>
        <authorList>
            <person name="Goeker M."/>
        </authorList>
    </citation>
    <scope>NUCLEOTIDE SEQUENCE [LARGE SCALE GENOMIC DNA]</scope>
    <source>
        <strain evidence="2 3">DSM 100013</strain>
    </source>
</reference>
<protein>
    <submittedName>
        <fullName evidence="2">Uncharacterized protein</fullName>
    </submittedName>
</protein>
<keyword evidence="1" id="KW-0472">Membrane</keyword>
<dbReference type="AlphaFoldDB" id="A0A4R2TYZ3"/>
<keyword evidence="1" id="KW-0812">Transmembrane</keyword>
<evidence type="ECO:0000313" key="3">
    <source>
        <dbReference type="Proteomes" id="UP000295504"/>
    </source>
</evidence>
<organism evidence="2 3">
    <name type="scientific">Serpentinicella alkaliphila</name>
    <dbReference type="NCBI Taxonomy" id="1734049"/>
    <lineage>
        <taxon>Bacteria</taxon>
        <taxon>Bacillati</taxon>
        <taxon>Bacillota</taxon>
        <taxon>Clostridia</taxon>
        <taxon>Peptostreptococcales</taxon>
        <taxon>Natronincolaceae</taxon>
        <taxon>Serpentinicella</taxon>
    </lineage>
</organism>
<sequence length="195" mass="22365">MKKKSIILLIGVISLYTLLMSLVLRNSKDKDLRVEEYFPSEKMTKKFSGGYEREGFSHIVERLENGKVLIKQWDTGTGVAQVYQVSNRDIRLIYSETGESLLKDYINEVEPNRDHITLKAPLTVGTRWTSNTAGINEITGVNVKVFTLVGVFYAVEVTHKDNKYESKSYFAKKIGLIKRTRKGYESDNLIKLKYN</sequence>
<keyword evidence="3" id="KW-1185">Reference proteome</keyword>
<keyword evidence="1" id="KW-1133">Transmembrane helix</keyword>
<dbReference type="RefSeq" id="WP_132848228.1">
    <property type="nucleotide sequence ID" value="NZ_CP058648.1"/>
</dbReference>
<feature type="transmembrane region" description="Helical" evidence="1">
    <location>
        <begin position="6"/>
        <end position="24"/>
    </location>
</feature>
<proteinExistence type="predicted"/>
<evidence type="ECO:0000256" key="1">
    <source>
        <dbReference type="SAM" id="Phobius"/>
    </source>
</evidence>